<evidence type="ECO:0000313" key="2">
    <source>
        <dbReference type="Proteomes" id="UP001295684"/>
    </source>
</evidence>
<evidence type="ECO:0000313" key="1">
    <source>
        <dbReference type="EMBL" id="CAI2377928.1"/>
    </source>
</evidence>
<protein>
    <submittedName>
        <fullName evidence="1">Uncharacterized protein</fullName>
    </submittedName>
</protein>
<comment type="caution">
    <text evidence="1">The sequence shown here is derived from an EMBL/GenBank/DDBJ whole genome shotgun (WGS) entry which is preliminary data.</text>
</comment>
<dbReference type="EMBL" id="CAMPGE010019606">
    <property type="protein sequence ID" value="CAI2377928.1"/>
    <property type="molecule type" value="Genomic_DNA"/>
</dbReference>
<keyword evidence="2" id="KW-1185">Reference proteome</keyword>
<proteinExistence type="predicted"/>
<gene>
    <name evidence="1" type="ORF">ECRASSUSDP1_LOCUS19319</name>
</gene>
<dbReference type="Proteomes" id="UP001295684">
    <property type="component" value="Unassembled WGS sequence"/>
</dbReference>
<accession>A0AAD1XS95</accession>
<sequence>MIPSVQSPNPAHSEPTPCHCDSRPAVADRGVRYSMDQKEWELLCTRLWIEACRTFHNYKARWLKEDKILDLHFGDESKVDILKKMKKVDLPELKFSLVLLSMRRERTVKSYIRDLFPSRICHVNFWSLELISINHYLVEIIKTCDRVTKKVTFDNFSIKESKMKRILASCKHKKILHFNQCSFMLRFSPDIINCSSGATLEELKFHKCFLEQQIVTDPSWKLKSVGLAIWNSDLRKSLKEATFYSAKSGNLHEIKLSSSKPPVNISLCAS</sequence>
<name>A0AAD1XS95_EUPCR</name>
<dbReference type="AlphaFoldDB" id="A0AAD1XS95"/>
<organism evidence="1 2">
    <name type="scientific">Euplotes crassus</name>
    <dbReference type="NCBI Taxonomy" id="5936"/>
    <lineage>
        <taxon>Eukaryota</taxon>
        <taxon>Sar</taxon>
        <taxon>Alveolata</taxon>
        <taxon>Ciliophora</taxon>
        <taxon>Intramacronucleata</taxon>
        <taxon>Spirotrichea</taxon>
        <taxon>Hypotrichia</taxon>
        <taxon>Euplotida</taxon>
        <taxon>Euplotidae</taxon>
        <taxon>Moneuplotes</taxon>
    </lineage>
</organism>
<reference evidence="1" key="1">
    <citation type="submission" date="2023-07" db="EMBL/GenBank/DDBJ databases">
        <authorList>
            <consortium name="AG Swart"/>
            <person name="Singh M."/>
            <person name="Singh A."/>
            <person name="Seah K."/>
            <person name="Emmerich C."/>
        </authorList>
    </citation>
    <scope>NUCLEOTIDE SEQUENCE</scope>
    <source>
        <strain evidence="1">DP1</strain>
    </source>
</reference>